<proteinExistence type="predicted"/>
<accession>A0ABS8Y5A6</accession>
<dbReference type="PANTHER" id="PTHR15140">
    <property type="entry name" value="TUBULIN-SPECIFIC CHAPERONE E"/>
    <property type="match status" value="1"/>
</dbReference>
<dbReference type="SUPFAM" id="SSF52058">
    <property type="entry name" value="L domain-like"/>
    <property type="match status" value="1"/>
</dbReference>
<keyword evidence="2" id="KW-1185">Reference proteome</keyword>
<dbReference type="EMBL" id="JACEIK010016998">
    <property type="protein sequence ID" value="MCE5165765.1"/>
    <property type="molecule type" value="Genomic_DNA"/>
</dbReference>
<sequence>MHEPKLTSSCTILKVENSKLEDLRTLSRVRISYSEDMSDALEKFPNVQHLECTIVEPMDPPTHGDWFPKLDVLNKLETIIADYENTWSYSYYAVEPESIVEVPPPNEYHFPTSSKELRLYNFPMRLAFLSAIVALPQLEILEFNGSELPEDKCNAREDIFQSLKSLSLIGVYLSEGQVYTETFPQLEQLMLEDIRQLKEIPSTFGNIDTLKSIHLDSVDQDLVDSSIEMKHDVAGFKGEDRLDVHVHVPEVVKVPRVVDNLVKAQTDATNGIGPRMIRRYGYKAGKEKKHNI</sequence>
<dbReference type="Proteomes" id="UP000823775">
    <property type="component" value="Unassembled WGS sequence"/>
</dbReference>
<dbReference type="Gene3D" id="3.80.10.10">
    <property type="entry name" value="Ribonuclease Inhibitor"/>
    <property type="match status" value="1"/>
</dbReference>
<name>A0ABS8Y5A6_DATST</name>
<comment type="caution">
    <text evidence="1">The sequence shown here is derived from an EMBL/GenBank/DDBJ whole genome shotgun (WGS) entry which is preliminary data.</text>
</comment>
<gene>
    <name evidence="1" type="ORF">HAX54_012097</name>
</gene>
<dbReference type="PANTHER" id="PTHR15140:SF53">
    <property type="entry name" value="NB-ARC DOMAIN-CONTAINING PROTEIN"/>
    <property type="match status" value="1"/>
</dbReference>
<protein>
    <submittedName>
        <fullName evidence="1">Uncharacterized protein</fullName>
    </submittedName>
</protein>
<evidence type="ECO:0000313" key="2">
    <source>
        <dbReference type="Proteomes" id="UP000823775"/>
    </source>
</evidence>
<organism evidence="1 2">
    <name type="scientific">Datura stramonium</name>
    <name type="common">Jimsonweed</name>
    <name type="synonym">Common thornapple</name>
    <dbReference type="NCBI Taxonomy" id="4076"/>
    <lineage>
        <taxon>Eukaryota</taxon>
        <taxon>Viridiplantae</taxon>
        <taxon>Streptophyta</taxon>
        <taxon>Embryophyta</taxon>
        <taxon>Tracheophyta</taxon>
        <taxon>Spermatophyta</taxon>
        <taxon>Magnoliopsida</taxon>
        <taxon>eudicotyledons</taxon>
        <taxon>Gunneridae</taxon>
        <taxon>Pentapetalae</taxon>
        <taxon>asterids</taxon>
        <taxon>lamiids</taxon>
        <taxon>Solanales</taxon>
        <taxon>Solanaceae</taxon>
        <taxon>Solanoideae</taxon>
        <taxon>Datureae</taxon>
        <taxon>Datura</taxon>
    </lineage>
</organism>
<reference evidence="1 2" key="1">
    <citation type="journal article" date="2021" name="BMC Genomics">
        <title>Datura genome reveals duplications of psychoactive alkaloid biosynthetic genes and high mutation rate following tissue culture.</title>
        <authorList>
            <person name="Rajewski A."/>
            <person name="Carter-House D."/>
            <person name="Stajich J."/>
            <person name="Litt A."/>
        </authorList>
    </citation>
    <scope>NUCLEOTIDE SEQUENCE [LARGE SCALE GENOMIC DNA]</scope>
    <source>
        <strain evidence="1">AR-01</strain>
    </source>
</reference>
<dbReference type="InterPro" id="IPR032675">
    <property type="entry name" value="LRR_dom_sf"/>
</dbReference>
<evidence type="ECO:0000313" key="1">
    <source>
        <dbReference type="EMBL" id="MCE5165765.1"/>
    </source>
</evidence>